<dbReference type="GO" id="GO:0043805">
    <property type="term" value="F:indolepyruvate ferredoxin oxidoreductase activity"/>
    <property type="evidence" value="ECO:0007669"/>
    <property type="project" value="UniProtKB-UniRule"/>
</dbReference>
<accession>A0A0M2NFC7</accession>
<comment type="subunit">
    <text evidence="2">Heterodimer of the IorA and IorB subunits.</text>
</comment>
<dbReference type="CDD" id="cd02008">
    <property type="entry name" value="TPP_IOR_alpha"/>
    <property type="match status" value="1"/>
</dbReference>
<evidence type="ECO:0000256" key="9">
    <source>
        <dbReference type="ARBA" id="ARBA00023002"/>
    </source>
</evidence>
<dbReference type="InterPro" id="IPR017896">
    <property type="entry name" value="4Fe4S_Fe-S-bd"/>
</dbReference>
<dbReference type="Gene3D" id="3.40.50.920">
    <property type="match status" value="1"/>
</dbReference>
<feature type="binding site" evidence="15">
    <location>
        <position position="567"/>
    </location>
    <ligand>
        <name>[4Fe-4S] cluster</name>
        <dbReference type="ChEBI" id="CHEBI:49883"/>
        <label>1</label>
    </ligand>
</feature>
<keyword evidence="6 14" id="KW-0004">4Fe-4S</keyword>
<dbReference type="SUPFAM" id="SSF52922">
    <property type="entry name" value="TK C-terminal domain-like"/>
    <property type="match status" value="1"/>
</dbReference>
<keyword evidence="5 14" id="KW-0813">Transport</keyword>
<keyword evidence="11 14" id="KW-0411">Iron-sulfur</keyword>
<keyword evidence="8 14" id="KW-0249">Electron transport</keyword>
<dbReference type="Proteomes" id="UP000034076">
    <property type="component" value="Unassembled WGS sequence"/>
</dbReference>
<dbReference type="OrthoDB" id="9804603at2"/>
<dbReference type="SUPFAM" id="SSF52518">
    <property type="entry name" value="Thiamin diphosphate-binding fold (THDP-binding)"/>
    <property type="match status" value="2"/>
</dbReference>
<keyword evidence="9 14" id="KW-0560">Oxidoreductase</keyword>
<dbReference type="PIRSF" id="PIRSF006439">
    <property type="entry name" value="Indolepyruvate_ferr_oxidored"/>
    <property type="match status" value="1"/>
</dbReference>
<dbReference type="CDD" id="cd07034">
    <property type="entry name" value="TPP_PYR_PFOR_IOR-alpha_like"/>
    <property type="match status" value="1"/>
</dbReference>
<keyword evidence="10 14" id="KW-0408">Iron</keyword>
<dbReference type="STRING" id="270498.CHK_1281"/>
<dbReference type="InterPro" id="IPR011766">
    <property type="entry name" value="TPP_enzyme_TPP-bd"/>
</dbReference>
<comment type="function">
    <text evidence="1 14">Catalyzes the ferredoxin-dependent oxidative decarboxylation of arylpyruvates.</text>
</comment>
<evidence type="ECO:0000256" key="10">
    <source>
        <dbReference type="ARBA" id="ARBA00023004"/>
    </source>
</evidence>
<protein>
    <recommendedName>
        <fullName evidence="4 14">Indolepyruvate oxidoreductase subunit IorA</fullName>
        <shortName evidence="14">IOR</shortName>
        <ecNumber evidence="3 14">1.2.7.8</ecNumber>
    </recommendedName>
    <alternativeName>
        <fullName evidence="12 14">Indolepyruvate ferredoxin oxidoreductase subunit alpha</fullName>
    </alternativeName>
</protein>
<keyword evidence="17" id="KW-0670">Pyruvate</keyword>
<keyword evidence="18" id="KW-1185">Reference proteome</keyword>
<evidence type="ECO:0000313" key="17">
    <source>
        <dbReference type="EMBL" id="KKI51234.1"/>
    </source>
</evidence>
<evidence type="ECO:0000256" key="11">
    <source>
        <dbReference type="ARBA" id="ARBA00023014"/>
    </source>
</evidence>
<feature type="binding site" evidence="15">
    <location>
        <position position="557"/>
    </location>
    <ligand>
        <name>[4Fe-4S] cluster</name>
        <dbReference type="ChEBI" id="CHEBI:49883"/>
        <label>2</label>
    </ligand>
</feature>
<evidence type="ECO:0000256" key="14">
    <source>
        <dbReference type="PIRNR" id="PIRNR006439"/>
    </source>
</evidence>
<dbReference type="InterPro" id="IPR029061">
    <property type="entry name" value="THDP-binding"/>
</dbReference>
<dbReference type="GO" id="GO:0046872">
    <property type="term" value="F:metal ion binding"/>
    <property type="evidence" value="ECO:0007669"/>
    <property type="project" value="UniProtKB-UniRule"/>
</dbReference>
<dbReference type="InterPro" id="IPR017900">
    <property type="entry name" value="4Fe4S_Fe_S_CS"/>
</dbReference>
<feature type="domain" description="4Fe-4S ferredoxin-type" evidence="16">
    <location>
        <begin position="548"/>
        <end position="577"/>
    </location>
</feature>
<comment type="cofactor">
    <cofactor evidence="14 15">
        <name>[4Fe-4S] cluster</name>
        <dbReference type="ChEBI" id="CHEBI:49883"/>
    </cofactor>
    <text evidence="14 15">Binds 2 [4Fe-4S] clusters. In this family the first cluster has a non-standard and varying [4Fe-4S] binding motif CX(2)CX(2)CX(4-5)CP.</text>
</comment>
<feature type="binding site" evidence="15">
    <location>
        <position position="532"/>
    </location>
    <ligand>
        <name>[4Fe-4S] cluster</name>
        <dbReference type="ChEBI" id="CHEBI:49883"/>
        <label>1</label>
    </ligand>
</feature>
<organism evidence="17 18">
    <name type="scientific">Christensenella hongkongensis</name>
    <dbReference type="NCBI Taxonomy" id="270498"/>
    <lineage>
        <taxon>Bacteria</taxon>
        <taxon>Bacillati</taxon>
        <taxon>Bacillota</taxon>
        <taxon>Clostridia</taxon>
        <taxon>Christensenellales</taxon>
        <taxon>Christensenellaceae</taxon>
        <taxon>Christensenella</taxon>
    </lineage>
</organism>
<proteinExistence type="predicted"/>
<dbReference type="AlphaFoldDB" id="A0A0M2NFC7"/>
<feature type="binding site" evidence="15">
    <location>
        <position position="563"/>
    </location>
    <ligand>
        <name>[4Fe-4S] cluster</name>
        <dbReference type="ChEBI" id="CHEBI:49883"/>
        <label>2</label>
    </ligand>
</feature>
<comment type="caution">
    <text evidence="17">The sequence shown here is derived from an EMBL/GenBank/DDBJ whole genome shotgun (WGS) entry which is preliminary data.</text>
</comment>
<gene>
    <name evidence="17" type="ORF">CHK_1281</name>
</gene>
<dbReference type="EMBL" id="LAYJ01000087">
    <property type="protein sequence ID" value="KKI51234.1"/>
    <property type="molecule type" value="Genomic_DNA"/>
</dbReference>
<dbReference type="SUPFAM" id="SSF54862">
    <property type="entry name" value="4Fe-4S ferredoxins"/>
    <property type="match status" value="1"/>
</dbReference>
<keyword evidence="7 14" id="KW-0479">Metal-binding</keyword>
<evidence type="ECO:0000259" key="16">
    <source>
        <dbReference type="PROSITE" id="PS51379"/>
    </source>
</evidence>
<evidence type="ECO:0000256" key="6">
    <source>
        <dbReference type="ARBA" id="ARBA00022485"/>
    </source>
</evidence>
<feature type="binding site" evidence="15">
    <location>
        <position position="529"/>
    </location>
    <ligand>
        <name>[4Fe-4S] cluster</name>
        <dbReference type="ChEBI" id="CHEBI:49883"/>
        <label>1</label>
    </ligand>
</feature>
<dbReference type="NCBIfam" id="TIGR03336">
    <property type="entry name" value="IOR_alpha"/>
    <property type="match status" value="1"/>
</dbReference>
<dbReference type="Pfam" id="PF00037">
    <property type="entry name" value="Fer4"/>
    <property type="match status" value="1"/>
</dbReference>
<name>A0A0M2NFC7_9FIRM</name>
<feature type="binding site" evidence="15">
    <location>
        <position position="540"/>
    </location>
    <ligand>
        <name>[4Fe-4S] cluster</name>
        <dbReference type="ChEBI" id="CHEBI:49883"/>
        <label>2</label>
    </ligand>
</feature>
<evidence type="ECO:0000256" key="8">
    <source>
        <dbReference type="ARBA" id="ARBA00022982"/>
    </source>
</evidence>
<evidence type="ECO:0000256" key="4">
    <source>
        <dbReference type="ARBA" id="ARBA00017710"/>
    </source>
</evidence>
<dbReference type="PROSITE" id="PS00198">
    <property type="entry name" value="4FE4S_FER_1"/>
    <property type="match status" value="1"/>
</dbReference>
<reference evidence="17 18" key="1">
    <citation type="submission" date="2015-04" db="EMBL/GenBank/DDBJ databases">
        <title>Draft genome sequence of bacteremic isolate Catabacter hongkongensis type strain HKU16T.</title>
        <authorList>
            <person name="Lau S.K."/>
            <person name="Teng J.L."/>
            <person name="Huang Y."/>
            <person name="Curreem S.O."/>
            <person name="Tsui S.K."/>
            <person name="Woo P.C."/>
        </authorList>
    </citation>
    <scope>NUCLEOTIDE SEQUENCE [LARGE SCALE GENOMIC DNA]</scope>
    <source>
        <strain evidence="17 18">HKU16</strain>
    </source>
</reference>
<evidence type="ECO:0000256" key="7">
    <source>
        <dbReference type="ARBA" id="ARBA00022723"/>
    </source>
</evidence>
<dbReference type="InterPro" id="IPR045025">
    <property type="entry name" value="HACL1-like"/>
</dbReference>
<dbReference type="Pfam" id="PF02775">
    <property type="entry name" value="TPP_enzyme_C"/>
    <property type="match status" value="1"/>
</dbReference>
<evidence type="ECO:0000256" key="15">
    <source>
        <dbReference type="PIRSR" id="PIRSR006439-50"/>
    </source>
</evidence>
<dbReference type="InterPro" id="IPR002880">
    <property type="entry name" value="Pyrv_Fd/Flavodoxin_OxRdtase_N"/>
</dbReference>
<dbReference type="InterPro" id="IPR009014">
    <property type="entry name" value="Transketo_C/PFOR_II"/>
</dbReference>
<evidence type="ECO:0000256" key="13">
    <source>
        <dbReference type="ARBA" id="ARBA00048332"/>
    </source>
</evidence>
<dbReference type="EC" id="1.2.7.8" evidence="3 14"/>
<dbReference type="Gene3D" id="3.40.50.970">
    <property type="match status" value="2"/>
</dbReference>
<dbReference type="Pfam" id="PF01855">
    <property type="entry name" value="POR_N"/>
    <property type="match status" value="1"/>
</dbReference>
<evidence type="ECO:0000256" key="3">
    <source>
        <dbReference type="ARBA" id="ARBA00012812"/>
    </source>
</evidence>
<dbReference type="PATRIC" id="fig|270498.16.peg.1400"/>
<dbReference type="PANTHER" id="PTHR43710:SF5">
    <property type="entry name" value="INDOLEPYRUVATE FERREDOXIN OXIDOREDUCTASE ALPHA SUBUNIT"/>
    <property type="match status" value="1"/>
</dbReference>
<dbReference type="Gene3D" id="3.30.70.20">
    <property type="match status" value="1"/>
</dbReference>
<feature type="binding site" evidence="15">
    <location>
        <position position="560"/>
    </location>
    <ligand>
        <name>[4Fe-4S] cluster</name>
        <dbReference type="ChEBI" id="CHEBI:49883"/>
        <label>2</label>
    </ligand>
</feature>
<comment type="catalytic activity">
    <reaction evidence="13 14">
        <text>indole-3-pyruvate + 2 oxidized [2Fe-2S]-[ferredoxin] + CoA = (indol-3-yl)acetyl-CoA + 2 reduced [2Fe-2S]-[ferredoxin] + CO2 + H(+)</text>
        <dbReference type="Rhea" id="RHEA:12645"/>
        <dbReference type="Rhea" id="RHEA-COMP:10000"/>
        <dbReference type="Rhea" id="RHEA-COMP:10001"/>
        <dbReference type="ChEBI" id="CHEBI:15378"/>
        <dbReference type="ChEBI" id="CHEBI:16526"/>
        <dbReference type="ChEBI" id="CHEBI:17640"/>
        <dbReference type="ChEBI" id="CHEBI:33737"/>
        <dbReference type="ChEBI" id="CHEBI:33738"/>
        <dbReference type="ChEBI" id="CHEBI:57271"/>
        <dbReference type="ChEBI" id="CHEBI:57287"/>
        <dbReference type="EC" id="1.2.7.8"/>
    </reaction>
</comment>
<dbReference type="RefSeq" id="WP_046443188.1">
    <property type="nucleotide sequence ID" value="NZ_LAYJ01000087.1"/>
</dbReference>
<evidence type="ECO:0000256" key="2">
    <source>
        <dbReference type="ARBA" id="ARBA00011238"/>
    </source>
</evidence>
<dbReference type="InterPro" id="IPR017721">
    <property type="entry name" value="IorA"/>
</dbReference>
<evidence type="ECO:0000256" key="1">
    <source>
        <dbReference type="ARBA" id="ARBA00002995"/>
    </source>
</evidence>
<evidence type="ECO:0000256" key="5">
    <source>
        <dbReference type="ARBA" id="ARBA00022448"/>
    </source>
</evidence>
<dbReference type="PANTHER" id="PTHR43710">
    <property type="entry name" value="2-HYDROXYACYL-COA LYASE"/>
    <property type="match status" value="1"/>
</dbReference>
<evidence type="ECO:0000313" key="18">
    <source>
        <dbReference type="Proteomes" id="UP000034076"/>
    </source>
</evidence>
<sequence>MRMKKIMLGNEAYAQGAYEAGVNVVSSYPGTPSTEVTENVVKHDEVYAEWAPNEKVALEVAAGAAYGGARALSCMKHVGLNVAADPLFTASYTGVNGGLVVLVADDPGMHSSQNEQDSRFYARSAHLPMLEPADSGEAKEFMKRAFELSEQFDTPVLLRSNTRISHSRGVVEIGERTEVPVKPYEKNIQKYVMMPGMAKKRHVVVEQRMKDIAAYADTCDLNRVEYNDTEVGVVTSGTCYNYVKEALPNASVLKLGMVYPLPRNMIREFASKVKKLYVIEELEPFFENQIRVMGLPVEGKDLFTVQGEYSVRMLKEKLGGGVCNPVDVGTLPMRPPVLCPGCPHRAVYYLFNKLKLTAMGDIGCYTLGAGAPLSAIDTTLCMGASIGMAHGMEKARGGEFARKLVSVIGDSTFMHSGITGLVNMIYNGATSTVLILDNSTTGMTGHQDHPATGKNAKGEPAPAVDIRKLVETIGVKNIRVLDPFDLDALETALREETAKEELSVIITQRPCMLIDKNANKGTLVVTDACKNCGACLRLGCPAIVKGENGVRIDASLCVGCGLCADICPFHAIGGIEE</sequence>
<dbReference type="PROSITE" id="PS51379">
    <property type="entry name" value="4FE4S_FER_2"/>
    <property type="match status" value="1"/>
</dbReference>
<dbReference type="GO" id="GO:0051539">
    <property type="term" value="F:4 iron, 4 sulfur cluster binding"/>
    <property type="evidence" value="ECO:0007669"/>
    <property type="project" value="UniProtKB-UniRule"/>
</dbReference>
<feature type="binding site" evidence="15">
    <location>
        <position position="535"/>
    </location>
    <ligand>
        <name>[4Fe-4S] cluster</name>
        <dbReference type="ChEBI" id="CHEBI:49883"/>
        <label>1</label>
    </ligand>
</feature>
<evidence type="ECO:0000256" key="12">
    <source>
        <dbReference type="ARBA" id="ARBA00030514"/>
    </source>
</evidence>
<dbReference type="FunFam" id="3.40.50.970:FF:000039">
    <property type="entry name" value="Indolepyruvate oxidoreductase subunit IorA"/>
    <property type="match status" value="1"/>
</dbReference>
<dbReference type="GO" id="GO:0030976">
    <property type="term" value="F:thiamine pyrophosphate binding"/>
    <property type="evidence" value="ECO:0007669"/>
    <property type="project" value="InterPro"/>
</dbReference>